<evidence type="ECO:0000313" key="2">
    <source>
        <dbReference type="EMBL" id="KIO01349.1"/>
    </source>
</evidence>
<protein>
    <submittedName>
        <fullName evidence="2">Uncharacterized protein</fullName>
    </submittedName>
</protein>
<keyword evidence="3" id="KW-1185">Reference proteome</keyword>
<dbReference type="OrthoDB" id="2678679at2759"/>
<gene>
    <name evidence="2" type="ORF">M404DRAFT_730104</name>
</gene>
<name>A0A0C3P235_PISTI</name>
<reference evidence="2 3" key="1">
    <citation type="submission" date="2014-04" db="EMBL/GenBank/DDBJ databases">
        <authorList>
            <consortium name="DOE Joint Genome Institute"/>
            <person name="Kuo A."/>
            <person name="Kohler A."/>
            <person name="Costa M.D."/>
            <person name="Nagy L.G."/>
            <person name="Floudas D."/>
            <person name="Copeland A."/>
            <person name="Barry K.W."/>
            <person name="Cichocki N."/>
            <person name="Veneault-Fourrey C."/>
            <person name="LaButti K."/>
            <person name="Lindquist E.A."/>
            <person name="Lipzen A."/>
            <person name="Lundell T."/>
            <person name="Morin E."/>
            <person name="Murat C."/>
            <person name="Sun H."/>
            <person name="Tunlid A."/>
            <person name="Henrissat B."/>
            <person name="Grigoriev I.V."/>
            <person name="Hibbett D.S."/>
            <person name="Martin F."/>
            <person name="Nordberg H.P."/>
            <person name="Cantor M.N."/>
            <person name="Hua S.X."/>
        </authorList>
    </citation>
    <scope>NUCLEOTIDE SEQUENCE [LARGE SCALE GENOMIC DNA]</scope>
    <source>
        <strain evidence="2 3">Marx 270</strain>
    </source>
</reference>
<evidence type="ECO:0000256" key="1">
    <source>
        <dbReference type="SAM" id="MobiDB-lite"/>
    </source>
</evidence>
<dbReference type="EMBL" id="KN831988">
    <property type="protein sequence ID" value="KIO01349.1"/>
    <property type="molecule type" value="Genomic_DNA"/>
</dbReference>
<feature type="region of interest" description="Disordered" evidence="1">
    <location>
        <begin position="431"/>
        <end position="452"/>
    </location>
</feature>
<dbReference type="InParanoid" id="A0A0C3P235"/>
<accession>A0A0C3P235</accession>
<dbReference type="AlphaFoldDB" id="A0A0C3P235"/>
<sequence>MPGILLCCLYTEVVEWTRDPRTSKLWGSVQWRFNLGWAPGGEEFLLDNHIHEGTSPRSTPPHEFESAPVALPDIMRPWWRSSESPSIGYHIQNLRLRYYSYLPYDILGPFHPNECSFSRGWFCRQCGLANAPLFLRHWHCQSEICMTKAFPLGKVVPLLSVRDPHARLPVPLPLNHVPHCLDVKKETWENGMLSYTYVLRENVQAVYMFTANREELQQEATTFWEDVQRDVILRRESTATPFFTYLTMPSSWGRSTDPHGSIMLTDVPDCIVRARNYLLQITEKYGMAIRPRFDRLSVIGWYTSGRKKWPNVLGAKEGPVTVLCLGADVVLHLSPRGGYHNSVPDAPGDTGPEAGHEAEPNQVLGSNASSQGRVDQDNYKHSAYAFGGGTIDVVGRGGDKASRQVAVGAADNSDPATSLVVIMESIGSASTAPIKPKDKGKGKQRKGKKAGPSVPPFSIVLMHGDSLILTGDDYEVSFFLIQSCFVHIPECELVCLTLSIHTF</sequence>
<evidence type="ECO:0000313" key="3">
    <source>
        <dbReference type="Proteomes" id="UP000054217"/>
    </source>
</evidence>
<organism evidence="2 3">
    <name type="scientific">Pisolithus tinctorius Marx 270</name>
    <dbReference type="NCBI Taxonomy" id="870435"/>
    <lineage>
        <taxon>Eukaryota</taxon>
        <taxon>Fungi</taxon>
        <taxon>Dikarya</taxon>
        <taxon>Basidiomycota</taxon>
        <taxon>Agaricomycotina</taxon>
        <taxon>Agaricomycetes</taxon>
        <taxon>Agaricomycetidae</taxon>
        <taxon>Boletales</taxon>
        <taxon>Sclerodermatineae</taxon>
        <taxon>Pisolithaceae</taxon>
        <taxon>Pisolithus</taxon>
    </lineage>
</organism>
<dbReference type="HOGENOM" id="CLU_541959_0_0_1"/>
<reference evidence="3" key="2">
    <citation type="submission" date="2015-01" db="EMBL/GenBank/DDBJ databases">
        <title>Evolutionary Origins and Diversification of the Mycorrhizal Mutualists.</title>
        <authorList>
            <consortium name="DOE Joint Genome Institute"/>
            <consortium name="Mycorrhizal Genomics Consortium"/>
            <person name="Kohler A."/>
            <person name="Kuo A."/>
            <person name="Nagy L.G."/>
            <person name="Floudas D."/>
            <person name="Copeland A."/>
            <person name="Barry K.W."/>
            <person name="Cichocki N."/>
            <person name="Veneault-Fourrey C."/>
            <person name="LaButti K."/>
            <person name="Lindquist E.A."/>
            <person name="Lipzen A."/>
            <person name="Lundell T."/>
            <person name="Morin E."/>
            <person name="Murat C."/>
            <person name="Riley R."/>
            <person name="Ohm R."/>
            <person name="Sun H."/>
            <person name="Tunlid A."/>
            <person name="Henrissat B."/>
            <person name="Grigoriev I.V."/>
            <person name="Hibbett D.S."/>
            <person name="Martin F."/>
        </authorList>
    </citation>
    <scope>NUCLEOTIDE SEQUENCE [LARGE SCALE GENOMIC DNA]</scope>
    <source>
        <strain evidence="3">Marx 270</strain>
    </source>
</reference>
<feature type="compositionally biased region" description="Polar residues" evidence="1">
    <location>
        <begin position="363"/>
        <end position="372"/>
    </location>
</feature>
<feature type="region of interest" description="Disordered" evidence="1">
    <location>
        <begin position="340"/>
        <end position="372"/>
    </location>
</feature>
<proteinExistence type="predicted"/>
<dbReference type="Proteomes" id="UP000054217">
    <property type="component" value="Unassembled WGS sequence"/>
</dbReference>